<dbReference type="InterPro" id="IPR036291">
    <property type="entry name" value="NAD(P)-bd_dom_sf"/>
</dbReference>
<proteinExistence type="inferred from homology"/>
<protein>
    <submittedName>
        <fullName evidence="3">3-ketoacyl-ACP reductase</fullName>
    </submittedName>
</protein>
<comment type="similarity">
    <text evidence="1">Belongs to the short-chain dehydrogenases/reductases (SDR) family.</text>
</comment>
<keyword evidence="4" id="KW-1185">Reference proteome</keyword>
<dbReference type="Pfam" id="PF13561">
    <property type="entry name" value="adh_short_C2"/>
    <property type="match status" value="1"/>
</dbReference>
<dbReference type="PRINTS" id="PR00081">
    <property type="entry name" value="GDHRDH"/>
</dbReference>
<dbReference type="GO" id="GO:0016491">
    <property type="term" value="F:oxidoreductase activity"/>
    <property type="evidence" value="ECO:0007669"/>
    <property type="project" value="UniProtKB-KW"/>
</dbReference>
<dbReference type="Gene3D" id="3.40.50.720">
    <property type="entry name" value="NAD(P)-binding Rossmann-like Domain"/>
    <property type="match status" value="1"/>
</dbReference>
<organism evidence="3 4">
    <name type="scientific">Martelella endophytica</name>
    <dbReference type="NCBI Taxonomy" id="1486262"/>
    <lineage>
        <taxon>Bacteria</taxon>
        <taxon>Pseudomonadati</taxon>
        <taxon>Pseudomonadota</taxon>
        <taxon>Alphaproteobacteria</taxon>
        <taxon>Hyphomicrobiales</taxon>
        <taxon>Aurantimonadaceae</taxon>
        <taxon>Martelella</taxon>
    </lineage>
</organism>
<reference evidence="3 4" key="1">
    <citation type="journal article" date="2015" name="Genome Announc.">
        <title>Complete genome sequence of Martelella endophytica YC6887, which has antifungal activity associated with a halophyte.</title>
        <authorList>
            <person name="Khan A."/>
            <person name="Khan H."/>
            <person name="Chung E.J."/>
            <person name="Hossain M.T."/>
            <person name="Chung Y.R."/>
        </authorList>
    </citation>
    <scope>NUCLEOTIDE SEQUENCE [LARGE SCALE GENOMIC DNA]</scope>
    <source>
        <strain evidence="3">YC6887</strain>
    </source>
</reference>
<evidence type="ECO:0000313" key="3">
    <source>
        <dbReference type="EMBL" id="AJY47743.1"/>
    </source>
</evidence>
<dbReference type="CDD" id="cd05233">
    <property type="entry name" value="SDR_c"/>
    <property type="match status" value="1"/>
</dbReference>
<keyword evidence="2" id="KW-0560">Oxidoreductase</keyword>
<dbReference type="PANTHER" id="PTHR43669">
    <property type="entry name" value="5-KETO-D-GLUCONATE 5-REDUCTASE"/>
    <property type="match status" value="1"/>
</dbReference>
<dbReference type="PRINTS" id="PR00080">
    <property type="entry name" value="SDRFAMILY"/>
</dbReference>
<dbReference type="PATRIC" id="fig|1486262.3.peg.4543"/>
<dbReference type="SUPFAM" id="SSF51735">
    <property type="entry name" value="NAD(P)-binding Rossmann-fold domains"/>
    <property type="match status" value="1"/>
</dbReference>
<dbReference type="KEGG" id="mey:TM49_21985"/>
<dbReference type="FunFam" id="3.40.50.720:FF:000084">
    <property type="entry name" value="Short-chain dehydrogenase reductase"/>
    <property type="match status" value="1"/>
</dbReference>
<accession>A0A0D5LWE4</accession>
<dbReference type="EMBL" id="CP010803">
    <property type="protein sequence ID" value="AJY47743.1"/>
    <property type="molecule type" value="Genomic_DNA"/>
</dbReference>
<gene>
    <name evidence="3" type="ORF">TM49_21985</name>
</gene>
<dbReference type="PANTHER" id="PTHR43669:SF3">
    <property type="entry name" value="ALCOHOL DEHYDROGENASE, PUTATIVE (AFU_ORTHOLOGUE AFUA_3G03445)-RELATED"/>
    <property type="match status" value="1"/>
</dbReference>
<dbReference type="AlphaFoldDB" id="A0A0D5LWE4"/>
<sequence length="258" mass="26796">MAEKVALVTGAGSGIGRAAALKLAEDGFAVGVLGHTPEENHETAKAIRENGGTALELVADVTSDDELQAAFDTLSAEHGRLDVVVANAGINGVWAPIDELAPDEFDKTITVNLRGTFLTIRAAVPHLKRAGGGSIVVISSINGTRTFTSPGATAYSATKAAQLAIVQQLAAELGQHRIRINAICPGTIDTEIDDNTDIRHPEKSGVRAEWPNGSVPLTDGKPGTSVQVANVIAFLASNQSDHITGSPIWVDGGQSLLR</sequence>
<dbReference type="RefSeq" id="WP_045684373.1">
    <property type="nucleotide sequence ID" value="NZ_CP010803.1"/>
</dbReference>
<dbReference type="NCBIfam" id="NF004203">
    <property type="entry name" value="PRK05653.2-4"/>
    <property type="match status" value="1"/>
</dbReference>
<dbReference type="HOGENOM" id="CLU_010194_1_0_5"/>
<dbReference type="InterPro" id="IPR002347">
    <property type="entry name" value="SDR_fam"/>
</dbReference>
<dbReference type="OrthoDB" id="9812986at2"/>
<name>A0A0D5LWE4_MAREN</name>
<evidence type="ECO:0000256" key="1">
    <source>
        <dbReference type="ARBA" id="ARBA00006484"/>
    </source>
</evidence>
<evidence type="ECO:0000256" key="2">
    <source>
        <dbReference type="ARBA" id="ARBA00023002"/>
    </source>
</evidence>
<dbReference type="Proteomes" id="UP000032611">
    <property type="component" value="Chromosome"/>
</dbReference>
<dbReference type="STRING" id="1486262.TM49_21985"/>
<evidence type="ECO:0000313" key="4">
    <source>
        <dbReference type="Proteomes" id="UP000032611"/>
    </source>
</evidence>